<accession>A0A811KH78</accession>
<dbReference type="Proteomes" id="UP000783686">
    <property type="component" value="Unassembled WGS sequence"/>
</dbReference>
<protein>
    <submittedName>
        <fullName evidence="1">Uncharacterized protein</fullName>
    </submittedName>
</protein>
<evidence type="ECO:0000313" key="2">
    <source>
        <dbReference type="Proteomes" id="UP000614601"/>
    </source>
</evidence>
<comment type="caution">
    <text evidence="1">The sequence shown here is derived from an EMBL/GenBank/DDBJ whole genome shotgun (WGS) entry which is preliminary data.</text>
</comment>
<proteinExistence type="predicted"/>
<dbReference type="AlphaFoldDB" id="A0A811KH78"/>
<gene>
    <name evidence="1" type="ORF">BOKJ2_LOCUS5707</name>
</gene>
<organism evidence="1 2">
    <name type="scientific">Bursaphelenchus okinawaensis</name>
    <dbReference type="NCBI Taxonomy" id="465554"/>
    <lineage>
        <taxon>Eukaryota</taxon>
        <taxon>Metazoa</taxon>
        <taxon>Ecdysozoa</taxon>
        <taxon>Nematoda</taxon>
        <taxon>Chromadorea</taxon>
        <taxon>Rhabditida</taxon>
        <taxon>Tylenchina</taxon>
        <taxon>Tylenchomorpha</taxon>
        <taxon>Aphelenchoidea</taxon>
        <taxon>Aphelenchoididae</taxon>
        <taxon>Bursaphelenchus</taxon>
    </lineage>
</organism>
<keyword evidence="2" id="KW-1185">Reference proteome</keyword>
<reference evidence="1" key="1">
    <citation type="submission" date="2020-09" db="EMBL/GenBank/DDBJ databases">
        <authorList>
            <person name="Kikuchi T."/>
        </authorList>
    </citation>
    <scope>NUCLEOTIDE SEQUENCE</scope>
    <source>
        <strain evidence="1">SH1</strain>
    </source>
</reference>
<dbReference type="Proteomes" id="UP000614601">
    <property type="component" value="Unassembled WGS sequence"/>
</dbReference>
<dbReference type="EMBL" id="CAJFCW020000003">
    <property type="protein sequence ID" value="CAG9103083.1"/>
    <property type="molecule type" value="Genomic_DNA"/>
</dbReference>
<evidence type="ECO:0000313" key="1">
    <source>
        <dbReference type="EMBL" id="CAD5214666.1"/>
    </source>
</evidence>
<dbReference type="EMBL" id="CAJFDH010000003">
    <property type="protein sequence ID" value="CAD5214666.1"/>
    <property type="molecule type" value="Genomic_DNA"/>
</dbReference>
<dbReference type="OrthoDB" id="5824332at2759"/>
<sequence>MEISSGKSRSLSAVRPLSDLWKKRGSVSTDCASLSSAENDENERPCLMDVDDNEIYTPVRRLSATVSIDLPKGPQKRNFPPPIRRVHSGRMSLPTISNNFGEDEPLVFPKDIAWDWPFCNEGVARGVFTEEKFMICLPFNNGGTGEGYGNTKKFEKISECNFSWTIGLSNGGDFGTGFWRMELEVIRNLNMLALIVSRDISRSEETSKRLKRVRKVYRLPDHYDIRTLNTTNYDFAIVLEALRRPSRRSRRPISLHRADTFC</sequence>
<name>A0A811KH78_9BILA</name>